<feature type="coiled-coil region" evidence="1">
    <location>
        <begin position="59"/>
        <end position="96"/>
    </location>
</feature>
<dbReference type="InterPro" id="IPR002514">
    <property type="entry name" value="Transposase_8"/>
</dbReference>
<comment type="caution">
    <text evidence="2">The sequence shown here is derived from an EMBL/GenBank/DDBJ whole genome shotgun (WGS) entry which is preliminary data.</text>
</comment>
<name>A0ABX1YUP5_9BACL</name>
<organism evidence="2 3">
    <name type="scientific">Paenibacillus phytohabitans</name>
    <dbReference type="NCBI Taxonomy" id="2654978"/>
    <lineage>
        <taxon>Bacteria</taxon>
        <taxon>Bacillati</taxon>
        <taxon>Bacillota</taxon>
        <taxon>Bacilli</taxon>
        <taxon>Bacillales</taxon>
        <taxon>Paenibacillaceae</taxon>
        <taxon>Paenibacillus</taxon>
    </lineage>
</organism>
<dbReference type="SUPFAM" id="SSF46689">
    <property type="entry name" value="Homeodomain-like"/>
    <property type="match status" value="1"/>
</dbReference>
<dbReference type="Proteomes" id="UP000596857">
    <property type="component" value="Unassembled WGS sequence"/>
</dbReference>
<dbReference type="EMBL" id="WHOB01000096">
    <property type="protein sequence ID" value="NOU83781.1"/>
    <property type="molecule type" value="Genomic_DNA"/>
</dbReference>
<evidence type="ECO:0000256" key="1">
    <source>
        <dbReference type="SAM" id="Coils"/>
    </source>
</evidence>
<dbReference type="InterPro" id="IPR009057">
    <property type="entry name" value="Homeodomain-like_sf"/>
</dbReference>
<proteinExistence type="predicted"/>
<keyword evidence="3" id="KW-1185">Reference proteome</keyword>
<accession>A0ABX1YUP5</accession>
<evidence type="ECO:0000313" key="2">
    <source>
        <dbReference type="EMBL" id="NOU83781.1"/>
    </source>
</evidence>
<dbReference type="Gene3D" id="1.10.10.60">
    <property type="entry name" value="Homeodomain-like"/>
    <property type="match status" value="1"/>
</dbReference>
<keyword evidence="1" id="KW-0175">Coiled coil</keyword>
<sequence>MGEQRQRYNEEFKRETVKFIQEQTKSFSELAEELDIPKSTLHQWMGQYRELKNEPAASVDRVRELEAELKEARRQLKEHQDQLAERDEELAIIKKAVHIFSRPRNSDSSS</sequence>
<reference evidence="2 3" key="1">
    <citation type="submission" date="2019-10" db="EMBL/GenBank/DDBJ databases">
        <title>Description of Paenibacillus terricola sp. nov.</title>
        <authorList>
            <person name="Carlier A."/>
            <person name="Qi S."/>
        </authorList>
    </citation>
    <scope>NUCLEOTIDE SEQUENCE [LARGE SCALE GENOMIC DNA]</scope>
    <source>
        <strain evidence="2 3">LMG 31459</strain>
    </source>
</reference>
<gene>
    <name evidence="2" type="ORF">GC101_33555</name>
</gene>
<protein>
    <submittedName>
        <fullName evidence="2">Transposase</fullName>
    </submittedName>
</protein>
<dbReference type="Pfam" id="PF01527">
    <property type="entry name" value="HTH_Tnp_1"/>
    <property type="match status" value="1"/>
</dbReference>
<evidence type="ECO:0000313" key="3">
    <source>
        <dbReference type="Proteomes" id="UP000596857"/>
    </source>
</evidence>
<dbReference type="RefSeq" id="WP_171720841.1">
    <property type="nucleotide sequence ID" value="NZ_WHOB01000096.1"/>
</dbReference>